<keyword evidence="3" id="KW-1185">Reference proteome</keyword>
<sequence>MSERPGQLDAPGRLLILGVLGSAGNMGCGGSCAQIEALRGKGKSRKVGPEGVLPVPDRAIHRLYVARLDRYLGKVSQRPDAFILKVELRRSEASLRPSSGNLFASSVDDFPGEAREDATRHGQSPQNLSVGVGK</sequence>
<gene>
    <name evidence="2" type="ORF">SNAT2548_LOCUS13550</name>
</gene>
<feature type="compositionally biased region" description="Polar residues" evidence="1">
    <location>
        <begin position="121"/>
        <end position="134"/>
    </location>
</feature>
<comment type="caution">
    <text evidence="2">The sequence shown here is derived from an EMBL/GenBank/DDBJ whole genome shotgun (WGS) entry which is preliminary data.</text>
</comment>
<proteinExistence type="predicted"/>
<accession>A0A812MJ95</accession>
<feature type="region of interest" description="Disordered" evidence="1">
    <location>
        <begin position="93"/>
        <end position="134"/>
    </location>
</feature>
<evidence type="ECO:0000313" key="2">
    <source>
        <dbReference type="EMBL" id="CAE7259739.1"/>
    </source>
</evidence>
<protein>
    <submittedName>
        <fullName evidence="2">Uncharacterized protein</fullName>
    </submittedName>
</protein>
<name>A0A812MJ95_9DINO</name>
<dbReference type="AlphaFoldDB" id="A0A812MJ95"/>
<organism evidence="2 3">
    <name type="scientific">Symbiodinium natans</name>
    <dbReference type="NCBI Taxonomy" id="878477"/>
    <lineage>
        <taxon>Eukaryota</taxon>
        <taxon>Sar</taxon>
        <taxon>Alveolata</taxon>
        <taxon>Dinophyceae</taxon>
        <taxon>Suessiales</taxon>
        <taxon>Symbiodiniaceae</taxon>
        <taxon>Symbiodinium</taxon>
    </lineage>
</organism>
<dbReference type="EMBL" id="CAJNDS010001435">
    <property type="protein sequence ID" value="CAE7259739.1"/>
    <property type="molecule type" value="Genomic_DNA"/>
</dbReference>
<evidence type="ECO:0000313" key="3">
    <source>
        <dbReference type="Proteomes" id="UP000604046"/>
    </source>
</evidence>
<evidence type="ECO:0000256" key="1">
    <source>
        <dbReference type="SAM" id="MobiDB-lite"/>
    </source>
</evidence>
<reference evidence="2" key="1">
    <citation type="submission" date="2021-02" db="EMBL/GenBank/DDBJ databases">
        <authorList>
            <person name="Dougan E. K."/>
            <person name="Rhodes N."/>
            <person name="Thang M."/>
            <person name="Chan C."/>
        </authorList>
    </citation>
    <scope>NUCLEOTIDE SEQUENCE</scope>
</reference>
<dbReference type="Proteomes" id="UP000604046">
    <property type="component" value="Unassembled WGS sequence"/>
</dbReference>